<sequence>MKNTLFPQQNNFISTNEQYHAIQLFELHTERAFDSIPAKIEGLAYLGIRPSGAMKLNDRATDTFGDHLFSE</sequence>
<dbReference type="Proteomes" id="UP000298663">
    <property type="component" value="Unassembled WGS sequence"/>
</dbReference>
<comment type="caution">
    <text evidence="1">The sequence shown here is derived from an EMBL/GenBank/DDBJ whole genome shotgun (WGS) entry which is preliminary data.</text>
</comment>
<proteinExistence type="predicted"/>
<accession>A0A4U8UPM3</accession>
<reference evidence="1 2" key="1">
    <citation type="journal article" date="2015" name="Genome Biol.">
        <title>Comparative genomics of Steinernema reveals deeply conserved gene regulatory networks.</title>
        <authorList>
            <person name="Dillman A.R."/>
            <person name="Macchietto M."/>
            <person name="Porter C.F."/>
            <person name="Rogers A."/>
            <person name="Williams B."/>
            <person name="Antoshechkin I."/>
            <person name="Lee M.M."/>
            <person name="Goodwin Z."/>
            <person name="Lu X."/>
            <person name="Lewis E.E."/>
            <person name="Goodrich-Blair H."/>
            <person name="Stock S.P."/>
            <person name="Adams B.J."/>
            <person name="Sternberg P.W."/>
            <person name="Mortazavi A."/>
        </authorList>
    </citation>
    <scope>NUCLEOTIDE SEQUENCE [LARGE SCALE GENOMIC DNA]</scope>
    <source>
        <strain evidence="1 2">ALL</strain>
    </source>
</reference>
<name>A0A4U8UPM3_STECR</name>
<organism evidence="1 2">
    <name type="scientific">Steinernema carpocapsae</name>
    <name type="common">Entomopathogenic nematode</name>
    <dbReference type="NCBI Taxonomy" id="34508"/>
    <lineage>
        <taxon>Eukaryota</taxon>
        <taxon>Metazoa</taxon>
        <taxon>Ecdysozoa</taxon>
        <taxon>Nematoda</taxon>
        <taxon>Chromadorea</taxon>
        <taxon>Rhabditida</taxon>
        <taxon>Tylenchina</taxon>
        <taxon>Panagrolaimomorpha</taxon>
        <taxon>Strongyloidoidea</taxon>
        <taxon>Steinernematidae</taxon>
        <taxon>Steinernema</taxon>
    </lineage>
</organism>
<reference evidence="1 2" key="2">
    <citation type="journal article" date="2019" name="G3 (Bethesda)">
        <title>Hybrid Assembly of the Genome of the Entomopathogenic Nematode Steinernema carpocapsae Identifies the X-Chromosome.</title>
        <authorList>
            <person name="Serra L."/>
            <person name="Macchietto M."/>
            <person name="Macias-Munoz A."/>
            <person name="McGill C.J."/>
            <person name="Rodriguez I.M."/>
            <person name="Rodriguez B."/>
            <person name="Murad R."/>
            <person name="Mortazavi A."/>
        </authorList>
    </citation>
    <scope>NUCLEOTIDE SEQUENCE [LARGE SCALE GENOMIC DNA]</scope>
    <source>
        <strain evidence="1 2">ALL</strain>
    </source>
</reference>
<gene>
    <name evidence="1" type="ORF">L596_002584</name>
</gene>
<dbReference type="AlphaFoldDB" id="A0A4U8UPM3"/>
<dbReference type="EMBL" id="AZBU02000001">
    <property type="protein sequence ID" value="TMS35120.1"/>
    <property type="molecule type" value="Genomic_DNA"/>
</dbReference>
<protein>
    <submittedName>
        <fullName evidence="1">Uncharacterized protein</fullName>
    </submittedName>
</protein>
<evidence type="ECO:0000313" key="2">
    <source>
        <dbReference type="Proteomes" id="UP000298663"/>
    </source>
</evidence>
<keyword evidence="2" id="KW-1185">Reference proteome</keyword>
<evidence type="ECO:0000313" key="1">
    <source>
        <dbReference type="EMBL" id="TMS35120.1"/>
    </source>
</evidence>